<feature type="compositionally biased region" description="Polar residues" evidence="1">
    <location>
        <begin position="332"/>
        <end position="354"/>
    </location>
</feature>
<evidence type="ECO:0000256" key="1">
    <source>
        <dbReference type="SAM" id="MobiDB-lite"/>
    </source>
</evidence>
<dbReference type="EMBL" id="JABEXW010000893">
    <property type="protein sequence ID" value="KAF4952076.1"/>
    <property type="molecule type" value="Genomic_DNA"/>
</dbReference>
<feature type="region of interest" description="Disordered" evidence="1">
    <location>
        <begin position="17"/>
        <end position="38"/>
    </location>
</feature>
<feature type="compositionally biased region" description="Polar residues" evidence="1">
    <location>
        <begin position="293"/>
        <end position="310"/>
    </location>
</feature>
<feature type="region of interest" description="Disordered" evidence="1">
    <location>
        <begin position="87"/>
        <end position="219"/>
    </location>
</feature>
<comment type="caution">
    <text evidence="2">The sequence shown here is derived from an EMBL/GenBank/DDBJ whole genome shotgun (WGS) entry which is preliminary data.</text>
</comment>
<feature type="compositionally biased region" description="Basic and acidic residues" evidence="1">
    <location>
        <begin position="314"/>
        <end position="331"/>
    </location>
</feature>
<feature type="compositionally biased region" description="Basic residues" evidence="1">
    <location>
        <begin position="200"/>
        <end position="210"/>
    </location>
</feature>
<protein>
    <submittedName>
        <fullName evidence="2">Uncharacterized protein</fullName>
    </submittedName>
</protein>
<feature type="compositionally biased region" description="Polar residues" evidence="1">
    <location>
        <begin position="523"/>
        <end position="532"/>
    </location>
</feature>
<name>A0A8H4T672_9HYPO</name>
<reference evidence="2" key="1">
    <citation type="journal article" date="2020" name="BMC Genomics">
        <title>Correction to: Identification and distribution of gene clusters required for synthesis of sphingolipid metabolism inhibitors in diverse species of the filamentous fungus Fusarium.</title>
        <authorList>
            <person name="Kim H.S."/>
            <person name="Lohmar J.M."/>
            <person name="Busman M."/>
            <person name="Brown D.W."/>
            <person name="Naumann T.A."/>
            <person name="Divon H.H."/>
            <person name="Lysoe E."/>
            <person name="Uhlig S."/>
            <person name="Proctor R.H."/>
        </authorList>
    </citation>
    <scope>NUCLEOTIDE SEQUENCE</scope>
    <source>
        <strain evidence="2">NRRL 20472</strain>
    </source>
</reference>
<accession>A0A8H4T672</accession>
<feature type="compositionally biased region" description="Basic and acidic residues" evidence="1">
    <location>
        <begin position="175"/>
        <end position="199"/>
    </location>
</feature>
<sequence>MNIFLWRNTCARKDLETGRRRLGGHHEPHRRVTGTSHDPLADPGPHGFGLVQSWLNQIPLHDEANGSVENSVPDTYNGYTSHWHPHNFPVEPVPPARQKFRHQRDRPLNNERPFVATPDPFLGDGYSETQYEASAETGSDKENKKRRRPHRNRDSLDGLSHEPSFERRPRRKTRTDRYTSKDQTGRRKSITKGETETSRKKSRSKKHHLRSSRDVMNNFKSGVIPNTRVTMKPNLTTGLFLNGRSSTFEQVTDLTFNNMTFAETQSEVSKNDEESLSNTDDEFNNDKDETLDDSGQSLKQHASISKTTAYATDAARDGGEEVREAHDEHSSPRMQNFPSQSHESQDNCDASNEITRVHDSGGTSVIFNKLMETGVFDGTGILEKIAQQESQSNATGLEELKILATAWVNKHLAYEDKGVRAGAVRDSPIRPDTQPPSNVTNSRPDDTNDVTKPTDTPHHEHRGGESPLHTCDPKQGDLDPQPGPIHSPSLAKPSTGNDTNELSKDEYPMRDSEEKQISGVNGRRQSVSQTSEGGHHYIRKDNNTLFMEPHNDHNGETMHEFIERIEGEAISRWDEPHQFLDDWYIDSTEDLLGDEFLTFQEDSNLLESNSLEPRRVTELTPDVLWPGHQPRPTTHGFQHSLEYWGNSDNQGYRLTGDIFREPDASEVEMVSFWRPNRF</sequence>
<keyword evidence="3" id="KW-1185">Reference proteome</keyword>
<feature type="region of interest" description="Disordered" evidence="1">
    <location>
        <begin position="423"/>
        <end position="538"/>
    </location>
</feature>
<feature type="compositionally biased region" description="Basic residues" evidence="1">
    <location>
        <begin position="20"/>
        <end position="32"/>
    </location>
</feature>
<feature type="compositionally biased region" description="Basic and acidic residues" evidence="1">
    <location>
        <begin position="501"/>
        <end position="516"/>
    </location>
</feature>
<dbReference type="Proteomes" id="UP000622797">
    <property type="component" value="Unassembled WGS sequence"/>
</dbReference>
<dbReference type="AlphaFoldDB" id="A0A8H4T672"/>
<dbReference type="OrthoDB" id="2537141at2759"/>
<feature type="compositionally biased region" description="Basic and acidic residues" evidence="1">
    <location>
        <begin position="455"/>
        <end position="464"/>
    </location>
</feature>
<feature type="compositionally biased region" description="Basic and acidic residues" evidence="1">
    <location>
        <begin position="152"/>
        <end position="167"/>
    </location>
</feature>
<evidence type="ECO:0000313" key="3">
    <source>
        <dbReference type="Proteomes" id="UP000622797"/>
    </source>
</evidence>
<gene>
    <name evidence="2" type="ORF">FSARC_12741</name>
</gene>
<proteinExistence type="predicted"/>
<feature type="region of interest" description="Disordered" evidence="1">
    <location>
        <begin position="264"/>
        <end position="356"/>
    </location>
</feature>
<evidence type="ECO:0000313" key="2">
    <source>
        <dbReference type="EMBL" id="KAF4952076.1"/>
    </source>
</evidence>
<reference evidence="2" key="2">
    <citation type="submission" date="2020-05" db="EMBL/GenBank/DDBJ databases">
        <authorList>
            <person name="Kim H.-S."/>
            <person name="Proctor R.H."/>
            <person name="Brown D.W."/>
        </authorList>
    </citation>
    <scope>NUCLEOTIDE SEQUENCE</scope>
    <source>
        <strain evidence="2">NRRL 20472</strain>
    </source>
</reference>
<organism evidence="2 3">
    <name type="scientific">Fusarium sarcochroum</name>
    <dbReference type="NCBI Taxonomy" id="1208366"/>
    <lineage>
        <taxon>Eukaryota</taxon>
        <taxon>Fungi</taxon>
        <taxon>Dikarya</taxon>
        <taxon>Ascomycota</taxon>
        <taxon>Pezizomycotina</taxon>
        <taxon>Sordariomycetes</taxon>
        <taxon>Hypocreomycetidae</taxon>
        <taxon>Hypocreales</taxon>
        <taxon>Nectriaceae</taxon>
        <taxon>Fusarium</taxon>
        <taxon>Fusarium lateritium species complex</taxon>
    </lineage>
</organism>